<proteinExistence type="predicted"/>
<evidence type="ECO:0000256" key="2">
    <source>
        <dbReference type="ARBA" id="ARBA00022801"/>
    </source>
</evidence>
<dbReference type="PROSITE" id="PS51462">
    <property type="entry name" value="NUDIX"/>
    <property type="match status" value="1"/>
</dbReference>
<dbReference type="InterPro" id="IPR015797">
    <property type="entry name" value="NUDIX_hydrolase-like_dom_sf"/>
</dbReference>
<dbReference type="RefSeq" id="WP_344268407.1">
    <property type="nucleotide sequence ID" value="NZ_BAAAMR010000031.1"/>
</dbReference>
<sequence>MNGALAIDTAGNALMAYLPASAGSDAPGDAPMPAALVVVRHGMSVLLVFDRHRRQWELPGGRIEPGESPLQAGVRELCEETGLHLPALALVGYARFRLVDPGREEYAAVYTGRVTARHRFVPNDEISAMRWWDATGAPPADAQIIDITLARLSLPAAPGGAARPETPG</sequence>
<dbReference type="Proteomes" id="UP001501020">
    <property type="component" value="Unassembled WGS sequence"/>
</dbReference>
<dbReference type="Gene3D" id="3.90.79.10">
    <property type="entry name" value="Nucleoside Triphosphate Pyrophosphohydrolase"/>
    <property type="match status" value="1"/>
</dbReference>
<accession>A0ABP5L4H4</accession>
<dbReference type="Pfam" id="PF00293">
    <property type="entry name" value="NUDIX"/>
    <property type="match status" value="1"/>
</dbReference>
<dbReference type="PANTHER" id="PTHR43046">
    <property type="entry name" value="GDP-MANNOSE MANNOSYL HYDROLASE"/>
    <property type="match status" value="1"/>
</dbReference>
<dbReference type="PRINTS" id="PR00502">
    <property type="entry name" value="NUDIXFAMILY"/>
</dbReference>
<comment type="cofactor">
    <cofactor evidence="1">
        <name>Mg(2+)</name>
        <dbReference type="ChEBI" id="CHEBI:18420"/>
    </cofactor>
</comment>
<comment type="caution">
    <text evidence="4">The sequence shown here is derived from an EMBL/GenBank/DDBJ whole genome shotgun (WGS) entry which is preliminary data.</text>
</comment>
<evidence type="ECO:0000259" key="3">
    <source>
        <dbReference type="PROSITE" id="PS51462"/>
    </source>
</evidence>
<dbReference type="PANTHER" id="PTHR43046:SF14">
    <property type="entry name" value="MUTT_NUDIX FAMILY PROTEIN"/>
    <property type="match status" value="1"/>
</dbReference>
<evidence type="ECO:0000313" key="5">
    <source>
        <dbReference type="Proteomes" id="UP001501020"/>
    </source>
</evidence>
<reference evidence="5" key="1">
    <citation type="journal article" date="2019" name="Int. J. Syst. Evol. Microbiol.">
        <title>The Global Catalogue of Microorganisms (GCM) 10K type strain sequencing project: providing services to taxonomists for standard genome sequencing and annotation.</title>
        <authorList>
            <consortium name="The Broad Institute Genomics Platform"/>
            <consortium name="The Broad Institute Genome Sequencing Center for Infectious Disease"/>
            <person name="Wu L."/>
            <person name="Ma J."/>
        </authorList>
    </citation>
    <scope>NUCLEOTIDE SEQUENCE [LARGE SCALE GENOMIC DNA]</scope>
    <source>
        <strain evidence="5">JCM 13850</strain>
    </source>
</reference>
<protein>
    <submittedName>
        <fullName evidence="4">NUDIX hydrolase</fullName>
    </submittedName>
</protein>
<evidence type="ECO:0000313" key="4">
    <source>
        <dbReference type="EMBL" id="GAA2140749.1"/>
    </source>
</evidence>
<dbReference type="InterPro" id="IPR000086">
    <property type="entry name" value="NUDIX_hydrolase_dom"/>
</dbReference>
<name>A0ABP5L4H4_9ACTN</name>
<dbReference type="SUPFAM" id="SSF55811">
    <property type="entry name" value="Nudix"/>
    <property type="match status" value="1"/>
</dbReference>
<keyword evidence="2 4" id="KW-0378">Hydrolase</keyword>
<dbReference type="GO" id="GO:0016787">
    <property type="term" value="F:hydrolase activity"/>
    <property type="evidence" value="ECO:0007669"/>
    <property type="project" value="UniProtKB-KW"/>
</dbReference>
<dbReference type="CDD" id="cd02883">
    <property type="entry name" value="NUDIX_Hydrolase"/>
    <property type="match status" value="1"/>
</dbReference>
<evidence type="ECO:0000256" key="1">
    <source>
        <dbReference type="ARBA" id="ARBA00001946"/>
    </source>
</evidence>
<dbReference type="EMBL" id="BAAAMR010000031">
    <property type="protein sequence ID" value="GAA2140749.1"/>
    <property type="molecule type" value="Genomic_DNA"/>
</dbReference>
<gene>
    <name evidence="4" type="ORF">GCM10009727_37970</name>
</gene>
<dbReference type="InterPro" id="IPR020476">
    <property type="entry name" value="Nudix_hydrolase"/>
</dbReference>
<feature type="domain" description="Nudix hydrolase" evidence="3">
    <location>
        <begin position="30"/>
        <end position="155"/>
    </location>
</feature>
<organism evidence="4 5">
    <name type="scientific">Actinomadura napierensis</name>
    <dbReference type="NCBI Taxonomy" id="267854"/>
    <lineage>
        <taxon>Bacteria</taxon>
        <taxon>Bacillati</taxon>
        <taxon>Actinomycetota</taxon>
        <taxon>Actinomycetes</taxon>
        <taxon>Streptosporangiales</taxon>
        <taxon>Thermomonosporaceae</taxon>
        <taxon>Actinomadura</taxon>
    </lineage>
</organism>
<keyword evidence="5" id="KW-1185">Reference proteome</keyword>